<dbReference type="EMBL" id="FRBL01000001">
    <property type="protein sequence ID" value="SHK88342.1"/>
    <property type="molecule type" value="Genomic_DNA"/>
</dbReference>
<reference evidence="6 7" key="1">
    <citation type="submission" date="2016-11" db="EMBL/GenBank/DDBJ databases">
        <authorList>
            <person name="Jaros S."/>
            <person name="Januszkiewicz K."/>
            <person name="Wedrychowicz H."/>
        </authorList>
    </citation>
    <scope>NUCLEOTIDE SEQUENCE [LARGE SCALE GENOMIC DNA]</scope>
    <source>
        <strain evidence="6 7">DSM 27406</strain>
    </source>
</reference>
<keyword evidence="6" id="KW-0418">Kinase</keyword>
<dbReference type="Gene3D" id="1.25.40.10">
    <property type="entry name" value="Tetratricopeptide repeat domain"/>
    <property type="match status" value="1"/>
</dbReference>
<dbReference type="InterPro" id="IPR003594">
    <property type="entry name" value="HATPase_dom"/>
</dbReference>
<dbReference type="CDD" id="cd00082">
    <property type="entry name" value="HisKA"/>
    <property type="match status" value="1"/>
</dbReference>
<dbReference type="InterPro" id="IPR036890">
    <property type="entry name" value="HATPase_C_sf"/>
</dbReference>
<dbReference type="Proteomes" id="UP000184420">
    <property type="component" value="Unassembled WGS sequence"/>
</dbReference>
<name>A0A1M6W3I3_9BACT</name>
<organism evidence="6 7">
    <name type="scientific">Chitinophaga jiangningensis</name>
    <dbReference type="NCBI Taxonomy" id="1419482"/>
    <lineage>
        <taxon>Bacteria</taxon>
        <taxon>Pseudomonadati</taxon>
        <taxon>Bacteroidota</taxon>
        <taxon>Chitinophagia</taxon>
        <taxon>Chitinophagales</taxon>
        <taxon>Chitinophagaceae</taxon>
        <taxon>Chitinophaga</taxon>
    </lineage>
</organism>
<evidence type="ECO:0000313" key="7">
    <source>
        <dbReference type="Proteomes" id="UP000184420"/>
    </source>
</evidence>
<evidence type="ECO:0000259" key="5">
    <source>
        <dbReference type="PROSITE" id="PS50109"/>
    </source>
</evidence>
<dbReference type="STRING" id="1419482.SAMN05444266_101472"/>
<dbReference type="GO" id="GO:0000155">
    <property type="term" value="F:phosphorelay sensor kinase activity"/>
    <property type="evidence" value="ECO:0007669"/>
    <property type="project" value="InterPro"/>
</dbReference>
<dbReference type="InterPro" id="IPR036097">
    <property type="entry name" value="HisK_dim/P_sf"/>
</dbReference>
<dbReference type="SUPFAM" id="SSF47384">
    <property type="entry name" value="Homodimeric domain of signal transducing histidine kinase"/>
    <property type="match status" value="1"/>
</dbReference>
<protein>
    <recommendedName>
        <fullName evidence="2">histidine kinase</fullName>
        <ecNumber evidence="2">2.7.13.3</ecNumber>
    </recommendedName>
</protein>
<dbReference type="Pfam" id="PF02518">
    <property type="entry name" value="HATPase_c"/>
    <property type="match status" value="1"/>
</dbReference>
<evidence type="ECO:0000256" key="3">
    <source>
        <dbReference type="ARBA" id="ARBA00022553"/>
    </source>
</evidence>
<dbReference type="SUPFAM" id="SSF48452">
    <property type="entry name" value="TPR-like"/>
    <property type="match status" value="1"/>
</dbReference>
<dbReference type="PANTHER" id="PTHR43547">
    <property type="entry name" value="TWO-COMPONENT HISTIDINE KINASE"/>
    <property type="match status" value="1"/>
</dbReference>
<keyword evidence="4" id="KW-1133">Transmembrane helix</keyword>
<dbReference type="InterPro" id="IPR011990">
    <property type="entry name" value="TPR-like_helical_dom_sf"/>
</dbReference>
<feature type="transmembrane region" description="Helical" evidence="4">
    <location>
        <begin position="367"/>
        <end position="393"/>
    </location>
</feature>
<dbReference type="Gene3D" id="3.30.565.10">
    <property type="entry name" value="Histidine kinase-like ATPase, C-terminal domain"/>
    <property type="match status" value="1"/>
</dbReference>
<sequence length="652" mass="73426">MFELFPYLKKTSLVLLCLLFLFRDSRAQQAEIVRAKALLQQVKDSTSYVDVLNRLTVLYQACQLDSCGRYASDAMQVATRLHYNTGLIIALKNLGSYYAFKPNRYLSYLFYNESLANAREAGDLPNEAINLMNISIYHQYLGHTADAVKMADTAMAIVNQTGNDSIRALVLANYYSIHHNDTLLTAHMKAVEALEEAAVLAVKYDDYRQILYTRLFKANELQRSGQLKDAMALIQQVVDSSKSSGLNYLVVYGDIMLAGYATALKQPDSIRYCKEALEYALKGGYLGLMRPTVMTLYQNSIAGGDTARADYYAGLLWTILQQERAVQKAGATIYMNFASADRQLDSMRTQHANQHRLLEKKNLENIYWRYLLIFLLVVLLLLTSLLIHVFQAYRMSRSNSRKLAYMQRELEQSTAQMRVNDDFKNKLISLIAHDFRSPLNNIISISSFVKDDAISLDDAKDMIMQVDTRARNTLQVFDGILRWMKTQLTGFSYQPKPYVVKDLMSTTAKNIQHLLTDKNLQLVIDASTEVPVYADFEMIQFVNRNLLHNATKYSGSGKRITVTAIRDNDMVTVSVMDEGSGIDPVVLPGLFSVEQTTTAKSRKGKGAGIALIICKDFIEKMNGTIGAENNADKGARFFYSLPLATMNNDAGN</sequence>
<dbReference type="InterPro" id="IPR003661">
    <property type="entry name" value="HisK_dim/P_dom"/>
</dbReference>
<dbReference type="PANTHER" id="PTHR43547:SF2">
    <property type="entry name" value="HYBRID SIGNAL TRANSDUCTION HISTIDINE KINASE C"/>
    <property type="match status" value="1"/>
</dbReference>
<evidence type="ECO:0000256" key="4">
    <source>
        <dbReference type="SAM" id="Phobius"/>
    </source>
</evidence>
<evidence type="ECO:0000256" key="2">
    <source>
        <dbReference type="ARBA" id="ARBA00012438"/>
    </source>
</evidence>
<dbReference type="PROSITE" id="PS50109">
    <property type="entry name" value="HIS_KIN"/>
    <property type="match status" value="1"/>
</dbReference>
<dbReference type="AlphaFoldDB" id="A0A1M6W3I3"/>
<keyword evidence="3" id="KW-0597">Phosphoprotein</keyword>
<keyword evidence="6" id="KW-0808">Transferase</keyword>
<evidence type="ECO:0000313" key="6">
    <source>
        <dbReference type="EMBL" id="SHK88342.1"/>
    </source>
</evidence>
<comment type="catalytic activity">
    <reaction evidence="1">
        <text>ATP + protein L-histidine = ADP + protein N-phospho-L-histidine.</text>
        <dbReference type="EC" id="2.7.13.3"/>
    </reaction>
</comment>
<evidence type="ECO:0000256" key="1">
    <source>
        <dbReference type="ARBA" id="ARBA00000085"/>
    </source>
</evidence>
<dbReference type="InterPro" id="IPR005467">
    <property type="entry name" value="His_kinase_dom"/>
</dbReference>
<keyword evidence="4" id="KW-0812">Transmembrane</keyword>
<dbReference type="EC" id="2.7.13.3" evidence="2"/>
<dbReference type="OrthoDB" id="1301080at2"/>
<keyword evidence="7" id="KW-1185">Reference proteome</keyword>
<accession>A0A1M6W3I3</accession>
<gene>
    <name evidence="6" type="ORF">SAMN05444266_101472</name>
</gene>
<dbReference type="SUPFAM" id="SSF55874">
    <property type="entry name" value="ATPase domain of HSP90 chaperone/DNA topoisomerase II/histidine kinase"/>
    <property type="match status" value="1"/>
</dbReference>
<proteinExistence type="predicted"/>
<dbReference type="SMART" id="SM00387">
    <property type="entry name" value="HATPase_c"/>
    <property type="match status" value="1"/>
</dbReference>
<feature type="domain" description="Histidine kinase" evidence="5">
    <location>
        <begin position="430"/>
        <end position="645"/>
    </location>
</feature>
<dbReference type="PRINTS" id="PR00344">
    <property type="entry name" value="BCTRLSENSOR"/>
</dbReference>
<dbReference type="Gene3D" id="1.10.287.130">
    <property type="match status" value="1"/>
</dbReference>
<keyword evidence="4" id="KW-0472">Membrane</keyword>
<dbReference type="InterPro" id="IPR004358">
    <property type="entry name" value="Sig_transdc_His_kin-like_C"/>
</dbReference>